<accession>A0A8T4IAU1</accession>
<comment type="caution">
    <text evidence="2">The sequence shown here is derived from an EMBL/GenBank/DDBJ whole genome shotgun (WGS) entry which is preliminary data.</text>
</comment>
<dbReference type="AlphaFoldDB" id="A0A8T4IAU1"/>
<dbReference type="EMBL" id="JAGRQC010000001">
    <property type="protein sequence ID" value="MBR0551670.1"/>
    <property type="molecule type" value="Genomic_DNA"/>
</dbReference>
<keyword evidence="3" id="KW-1185">Reference proteome</keyword>
<dbReference type="InterPro" id="IPR007312">
    <property type="entry name" value="Phosphoesterase"/>
</dbReference>
<dbReference type="GO" id="GO:0042578">
    <property type="term" value="F:phosphoric ester hydrolase activity"/>
    <property type="evidence" value="ECO:0007669"/>
    <property type="project" value="UniProtKB-ARBA"/>
</dbReference>
<keyword evidence="1" id="KW-0378">Hydrolase</keyword>
<dbReference type="Pfam" id="PF04185">
    <property type="entry name" value="Phosphoesterase"/>
    <property type="match status" value="1"/>
</dbReference>
<dbReference type="InterPro" id="IPR017850">
    <property type="entry name" value="Alkaline_phosphatase_core_sf"/>
</dbReference>
<reference evidence="2" key="1">
    <citation type="submission" date="2021-04" db="EMBL/GenBank/DDBJ databases">
        <title>Ouciella asimina sp. nov., isolated from the surface seawater in the hydrothermal field of Okinawa Trough.</title>
        <authorList>
            <person name="Shuang W."/>
        </authorList>
    </citation>
    <scope>NUCLEOTIDE SEQUENCE</scope>
    <source>
        <strain evidence="2">LXI357</strain>
    </source>
</reference>
<evidence type="ECO:0008006" key="4">
    <source>
        <dbReference type="Google" id="ProtNLM"/>
    </source>
</evidence>
<dbReference type="PANTHER" id="PTHR31956:SF1">
    <property type="entry name" value="NON-SPECIFIC PHOSPHOLIPASE C1"/>
    <property type="match status" value="1"/>
</dbReference>
<dbReference type="Gene3D" id="3.40.720.10">
    <property type="entry name" value="Alkaline Phosphatase, subunit A"/>
    <property type="match status" value="2"/>
</dbReference>
<sequence>MTAFPAGAQSRIVTAQPPSADKETARYFIDPATENSPARDKIIQLLRKRVKYVFVIFNENESFDHEYGTFPGANGLYSNGQKPRDAAHTPGFVQSYTDPATGTRVSVRPFRLGPAQNATVLDSVDHSHKALARKLDVTGGVARMDGFAQAEFSGKSGPAKTKAQIARGREFANLVMSYLDCDTIPFFWRYANRFTLFDNIFATEDTPSTPNAIAMIAGQAGETQWVKHGPSGHNGAMTGTINGDSYSGTGAMQGVPVVNDPNPYWGSQFTPPNAAPEPTSPHENYGKHGDGPYNISTNLTFATVPLTAMGSGIRKTLSGDRHPEQNQADIRHDIPAIAASGHAPVAWRWYQNGYDHEPTDPPGVATHDHFVAHHEGPQYFGYLADNTIARTSLKGLGDFFHDVAHDALPAGGGIIYIRGGLGNIDGMKVPIQNPDFPAKLTPSDVKAIRDAKGGDDDHPSYADRQISEAMNARVINAIASNPKLWSQSAIVITYDESDGYYDHVPPRILSYGPDGLPLSRGVRVPLLVISPYARAHVVSHAEGDHNAVIETIEDIFGLRPLASLPDEKAALKAGDSPRFNKFGPPGFHQRHLGPRDINSPVTDSLLSAFDPKRLAGTAPILPGSYAMIPTDVVASLPHYGGQGCQRIGMTPEDVRQGINTRIPAGFNTLPATLPQYNHPAP</sequence>
<protein>
    <recommendedName>
        <fullName evidence="4">Phosphoesterase</fullName>
    </recommendedName>
</protein>
<evidence type="ECO:0000256" key="1">
    <source>
        <dbReference type="ARBA" id="ARBA00022801"/>
    </source>
</evidence>
<evidence type="ECO:0000313" key="3">
    <source>
        <dbReference type="Proteomes" id="UP000676996"/>
    </source>
</evidence>
<proteinExistence type="predicted"/>
<organism evidence="2 3">
    <name type="scientific">Stakelama marina</name>
    <dbReference type="NCBI Taxonomy" id="2826939"/>
    <lineage>
        <taxon>Bacteria</taxon>
        <taxon>Pseudomonadati</taxon>
        <taxon>Pseudomonadota</taxon>
        <taxon>Alphaproteobacteria</taxon>
        <taxon>Sphingomonadales</taxon>
        <taxon>Sphingomonadaceae</taxon>
        <taxon>Stakelama</taxon>
    </lineage>
</organism>
<dbReference type="PANTHER" id="PTHR31956">
    <property type="entry name" value="NON-SPECIFIC PHOSPHOLIPASE C4-RELATED"/>
    <property type="match status" value="1"/>
</dbReference>
<dbReference type="Proteomes" id="UP000676996">
    <property type="component" value="Unassembled WGS sequence"/>
</dbReference>
<gene>
    <name evidence="2" type="ORF">J7S20_04020</name>
</gene>
<evidence type="ECO:0000313" key="2">
    <source>
        <dbReference type="EMBL" id="MBR0551670.1"/>
    </source>
</evidence>
<dbReference type="RefSeq" id="WP_284052938.1">
    <property type="nucleotide sequence ID" value="NZ_JAGRQC010000001.1"/>
</dbReference>
<name>A0A8T4IAU1_9SPHN</name>